<dbReference type="Gene3D" id="3.30.70.1430">
    <property type="entry name" value="Multidrug efflux transporter AcrB pore domain"/>
    <property type="match status" value="1"/>
</dbReference>
<dbReference type="Pfam" id="PF00873">
    <property type="entry name" value="ACR_tran"/>
    <property type="match status" value="1"/>
</dbReference>
<gene>
    <name evidence="2" type="ORF">MNB_SV-8-1371</name>
</gene>
<keyword evidence="1" id="KW-0812">Transmembrane</keyword>
<dbReference type="InterPro" id="IPR027463">
    <property type="entry name" value="AcrB_DN_DC_subdom"/>
</dbReference>
<dbReference type="GO" id="GO:0042910">
    <property type="term" value="F:xenobiotic transmembrane transporter activity"/>
    <property type="evidence" value="ECO:0007669"/>
    <property type="project" value="TreeGrafter"/>
</dbReference>
<evidence type="ECO:0000313" key="2">
    <source>
        <dbReference type="EMBL" id="SFV52742.1"/>
    </source>
</evidence>
<dbReference type="PANTHER" id="PTHR32063">
    <property type="match status" value="1"/>
</dbReference>
<sequence length="629" mass="70321">MKFEKFLYSILESRRKKWIVIGLILLALMGSVMMIPTKLVLAKMLPGKSANTFSIYIDTATNASVKETKEVAQCIVHTLEKEQEVTDMEVFLGQGAPLDYAGLVKGSAFKRMQNQAEIVVNLTDKHHRDEPSFKMVHRIRPLIQKSCGQIHASTSIRFIEMPSGPPTLATVVVELYSKNNKVLRDMAQRVSAILSHTEGLVDVDVMLDDIYPTYMLSPNKEKIIRSGLSVDQVNKIIYLAFKGMPIAVKNTKDQQDQIPIFLRLQEKFRVISGENMDALKKRLSSLKLMNKKGMMVPLIEIVEIHKRDSSPSILRKDLKNMAVITAECDMVSQVYPLLDARDKMLEVLKNYYNVEKIPGITTYMFDLKAEDKLTGAKVLIRWDGEMKVSLDTFRDLGGAFIAALILMFLLMVVYYKSFALSGIVLAGSFLSIIGVIVGHWVTDKISLAFADTNFFLTATSLIGFISLMGISARGSLLLIDFSKALMLEGMAKNRAIALSTATRAKPILMTAVAIILGSLLLSTDPIFGGLGIALIFGSIAATIVALFFIPVLMSNTKAMEPHSEESECQDEEEIPGRLCVLTDNIKGILFPRKECSDDGNEPLRERDIFTKWRDRIRVFIVKIQKVFKK</sequence>
<feature type="transmembrane region" description="Helical" evidence="1">
    <location>
        <begin position="500"/>
        <end position="520"/>
    </location>
</feature>
<evidence type="ECO:0000256" key="1">
    <source>
        <dbReference type="SAM" id="Phobius"/>
    </source>
</evidence>
<organism evidence="2">
    <name type="scientific">hydrothermal vent metagenome</name>
    <dbReference type="NCBI Taxonomy" id="652676"/>
    <lineage>
        <taxon>unclassified sequences</taxon>
        <taxon>metagenomes</taxon>
        <taxon>ecological metagenomes</taxon>
    </lineage>
</organism>
<feature type="transmembrane region" description="Helical" evidence="1">
    <location>
        <begin position="422"/>
        <end position="442"/>
    </location>
</feature>
<protein>
    <submittedName>
        <fullName evidence="2">Acriflavin resistance protein</fullName>
    </submittedName>
</protein>
<dbReference type="AlphaFoldDB" id="A0A1W1BGS7"/>
<feature type="transmembrane region" description="Helical" evidence="1">
    <location>
        <begin position="396"/>
        <end position="415"/>
    </location>
</feature>
<accession>A0A1W1BGS7</accession>
<feature type="transmembrane region" description="Helical" evidence="1">
    <location>
        <begin position="454"/>
        <end position="479"/>
    </location>
</feature>
<reference evidence="2" key="1">
    <citation type="submission" date="2016-10" db="EMBL/GenBank/DDBJ databases">
        <authorList>
            <person name="de Groot N.N."/>
        </authorList>
    </citation>
    <scope>NUCLEOTIDE SEQUENCE</scope>
</reference>
<name>A0A1W1BGS7_9ZZZZ</name>
<dbReference type="Gene3D" id="1.20.1640.10">
    <property type="entry name" value="Multidrug efflux transporter AcrB transmembrane domain"/>
    <property type="match status" value="1"/>
</dbReference>
<feature type="transmembrane region" description="Helical" evidence="1">
    <location>
        <begin position="526"/>
        <end position="549"/>
    </location>
</feature>
<keyword evidence="1" id="KW-0472">Membrane</keyword>
<dbReference type="Gene3D" id="3.30.70.1440">
    <property type="entry name" value="Multidrug efflux transporter AcrB pore domain"/>
    <property type="match status" value="1"/>
</dbReference>
<dbReference type="InterPro" id="IPR001036">
    <property type="entry name" value="Acrflvin-R"/>
</dbReference>
<keyword evidence="1" id="KW-1133">Transmembrane helix</keyword>
<dbReference type="GO" id="GO:0005886">
    <property type="term" value="C:plasma membrane"/>
    <property type="evidence" value="ECO:0007669"/>
    <property type="project" value="TreeGrafter"/>
</dbReference>
<dbReference type="Gene3D" id="3.30.2090.10">
    <property type="entry name" value="Multidrug efflux transporter AcrB TolC docking domain, DN and DC subdomains"/>
    <property type="match status" value="1"/>
</dbReference>
<dbReference type="PANTHER" id="PTHR32063:SF16">
    <property type="entry name" value="CATION EFFLUX SYSTEM (ACRB_ACRD_ACRF FAMILY)"/>
    <property type="match status" value="1"/>
</dbReference>
<dbReference type="EMBL" id="FPHD01000020">
    <property type="protein sequence ID" value="SFV52742.1"/>
    <property type="molecule type" value="Genomic_DNA"/>
</dbReference>
<dbReference type="SUPFAM" id="SSF82693">
    <property type="entry name" value="Multidrug efflux transporter AcrB pore domain, PN1, PN2, PC1 and PC2 subdomains"/>
    <property type="match status" value="1"/>
</dbReference>
<proteinExistence type="predicted"/>
<dbReference type="SUPFAM" id="SSF82866">
    <property type="entry name" value="Multidrug efflux transporter AcrB transmembrane domain"/>
    <property type="match status" value="1"/>
</dbReference>